<dbReference type="EMBL" id="AQRA01000003">
    <property type="protein sequence ID" value="EZH74468.1"/>
    <property type="molecule type" value="Genomic_DNA"/>
</dbReference>
<evidence type="ECO:0008006" key="4">
    <source>
        <dbReference type="Google" id="ProtNLM"/>
    </source>
</evidence>
<dbReference type="AlphaFoldDB" id="A0A023BXU9"/>
<dbReference type="PANTHER" id="PTHR14136">
    <property type="entry name" value="BTB_POZ DOMAIN-CONTAINING PROTEIN KCTD9"/>
    <property type="match status" value="1"/>
</dbReference>
<dbReference type="Pfam" id="PF00805">
    <property type="entry name" value="Pentapeptide"/>
    <property type="match status" value="2"/>
</dbReference>
<dbReference type="eggNOG" id="COG1357">
    <property type="taxonomic scope" value="Bacteria"/>
</dbReference>
<evidence type="ECO:0000313" key="2">
    <source>
        <dbReference type="EMBL" id="EZH74468.1"/>
    </source>
</evidence>
<keyword evidence="3" id="KW-1185">Reference proteome</keyword>
<comment type="caution">
    <text evidence="2">The sequence shown here is derived from an EMBL/GenBank/DDBJ whole genome shotgun (WGS) entry which is preliminary data.</text>
</comment>
<dbReference type="InterPro" id="IPR051082">
    <property type="entry name" value="Pentapeptide-BTB/POZ_domain"/>
</dbReference>
<feature type="transmembrane region" description="Helical" evidence="1">
    <location>
        <begin position="97"/>
        <end position="114"/>
    </location>
</feature>
<dbReference type="OrthoDB" id="1419611at2"/>
<dbReference type="PANTHER" id="PTHR14136:SF17">
    <property type="entry name" value="BTB_POZ DOMAIN-CONTAINING PROTEIN KCTD9"/>
    <property type="match status" value="1"/>
</dbReference>
<proteinExistence type="predicted"/>
<name>A0A023BXU9_9FLAO</name>
<dbReference type="Gene3D" id="2.160.20.80">
    <property type="entry name" value="E3 ubiquitin-protein ligase SopA"/>
    <property type="match status" value="1"/>
</dbReference>
<keyword evidence="1" id="KW-0812">Transmembrane</keyword>
<dbReference type="InterPro" id="IPR001646">
    <property type="entry name" value="5peptide_repeat"/>
</dbReference>
<sequence>MRFNIQIYSTVNEQDYIERLKNENKLLQDKLDKINKGKQKKRRFRWWLLKKSSTPIFGNRLKRSISAAINEYKEYKTVSVDTVSDVSSSVIWRVTRIGLFAFLFAVVPSLVLIFQTKLLMNQNKLITSQNNLVEADRRSSLVFVMGDVLTDLNEELKYKGSGSRNISKTLEARIVGLCMAMKPYRYIDDGVLIDKPISPERGQLLFTLLKSDLGLESSQDILNSAEFRYTNLRKVNLGRGVNLKYARLDYSDLTEAQMPAANMESCDLKEVRMSKINLSDGNLKRARLHNANLQRAELLSVDFTNANLYGVDLSGADLSEAILWGAKLENANLTDAILDNVIVDRQDWITYVSDTLDLKGAGEIEKKYRIKKQGKKQFVLVPKK</sequence>
<evidence type="ECO:0000256" key="1">
    <source>
        <dbReference type="SAM" id="Phobius"/>
    </source>
</evidence>
<keyword evidence="1" id="KW-0472">Membrane</keyword>
<organism evidence="2 3">
    <name type="scientific">Aquimarina atlantica</name>
    <dbReference type="NCBI Taxonomy" id="1317122"/>
    <lineage>
        <taxon>Bacteria</taxon>
        <taxon>Pseudomonadati</taxon>
        <taxon>Bacteroidota</taxon>
        <taxon>Flavobacteriia</taxon>
        <taxon>Flavobacteriales</taxon>
        <taxon>Flavobacteriaceae</taxon>
        <taxon>Aquimarina</taxon>
    </lineage>
</organism>
<gene>
    <name evidence="2" type="ORF">ATO12_11915</name>
</gene>
<dbReference type="SUPFAM" id="SSF141571">
    <property type="entry name" value="Pentapeptide repeat-like"/>
    <property type="match status" value="1"/>
</dbReference>
<reference evidence="2 3" key="1">
    <citation type="submission" date="2014-04" db="EMBL/GenBank/DDBJ databases">
        <title>Aquimarina sp. 22II-S11-z7 Genome Sequencing.</title>
        <authorList>
            <person name="Lai Q."/>
        </authorList>
    </citation>
    <scope>NUCLEOTIDE SEQUENCE [LARGE SCALE GENOMIC DNA]</scope>
    <source>
        <strain evidence="2 3">22II-S11-z7</strain>
    </source>
</reference>
<dbReference type="STRING" id="1317122.ATO12_11915"/>
<evidence type="ECO:0000313" key="3">
    <source>
        <dbReference type="Proteomes" id="UP000023541"/>
    </source>
</evidence>
<accession>A0A023BXU9</accession>
<protein>
    <recommendedName>
        <fullName evidence="4">Pentapeptide repeat-containing protein</fullName>
    </recommendedName>
</protein>
<dbReference type="Proteomes" id="UP000023541">
    <property type="component" value="Unassembled WGS sequence"/>
</dbReference>
<keyword evidence="1" id="KW-1133">Transmembrane helix</keyword>